<accession>A0A6A5SJR9</accession>
<gene>
    <name evidence="1" type="ORF">EJ02DRAFT_456552</name>
</gene>
<keyword evidence="2" id="KW-1185">Reference proteome</keyword>
<sequence>MEGDWGYHRDTIDDPPLPPQLNFPLHKWMGHGDCTYISSGADGDTGQVNCGDWCPVHCFREPQWQEGTIDCHDGDFYHRCYFCNF</sequence>
<protein>
    <submittedName>
        <fullName evidence="1">Uncharacterized protein</fullName>
    </submittedName>
</protein>
<proteinExistence type="predicted"/>
<reference evidence="1" key="1">
    <citation type="journal article" date="2020" name="Stud. Mycol.">
        <title>101 Dothideomycetes genomes: a test case for predicting lifestyles and emergence of pathogens.</title>
        <authorList>
            <person name="Haridas S."/>
            <person name="Albert R."/>
            <person name="Binder M."/>
            <person name="Bloem J."/>
            <person name="Labutti K."/>
            <person name="Salamov A."/>
            <person name="Andreopoulos B."/>
            <person name="Baker S."/>
            <person name="Barry K."/>
            <person name="Bills G."/>
            <person name="Bluhm B."/>
            <person name="Cannon C."/>
            <person name="Castanera R."/>
            <person name="Culley D."/>
            <person name="Daum C."/>
            <person name="Ezra D."/>
            <person name="Gonzalez J."/>
            <person name="Henrissat B."/>
            <person name="Kuo A."/>
            <person name="Liang C."/>
            <person name="Lipzen A."/>
            <person name="Lutzoni F."/>
            <person name="Magnuson J."/>
            <person name="Mondo S."/>
            <person name="Nolan M."/>
            <person name="Ohm R."/>
            <person name="Pangilinan J."/>
            <person name="Park H.-J."/>
            <person name="Ramirez L."/>
            <person name="Alfaro M."/>
            <person name="Sun H."/>
            <person name="Tritt A."/>
            <person name="Yoshinaga Y."/>
            <person name="Zwiers L.-H."/>
            <person name="Turgeon B."/>
            <person name="Goodwin S."/>
            <person name="Spatafora J."/>
            <person name="Crous P."/>
            <person name="Grigoriev I."/>
        </authorList>
    </citation>
    <scope>NUCLEOTIDE SEQUENCE</scope>
    <source>
        <strain evidence="1">CBS 161.51</strain>
    </source>
</reference>
<organism evidence="1 2">
    <name type="scientific">Clathrospora elynae</name>
    <dbReference type="NCBI Taxonomy" id="706981"/>
    <lineage>
        <taxon>Eukaryota</taxon>
        <taxon>Fungi</taxon>
        <taxon>Dikarya</taxon>
        <taxon>Ascomycota</taxon>
        <taxon>Pezizomycotina</taxon>
        <taxon>Dothideomycetes</taxon>
        <taxon>Pleosporomycetidae</taxon>
        <taxon>Pleosporales</taxon>
        <taxon>Diademaceae</taxon>
        <taxon>Clathrospora</taxon>
    </lineage>
</organism>
<evidence type="ECO:0000313" key="1">
    <source>
        <dbReference type="EMBL" id="KAF1939884.1"/>
    </source>
</evidence>
<dbReference type="EMBL" id="ML976073">
    <property type="protein sequence ID" value="KAF1939884.1"/>
    <property type="molecule type" value="Genomic_DNA"/>
</dbReference>
<evidence type="ECO:0000313" key="2">
    <source>
        <dbReference type="Proteomes" id="UP000800038"/>
    </source>
</evidence>
<dbReference type="AlphaFoldDB" id="A0A6A5SJR9"/>
<dbReference type="Proteomes" id="UP000800038">
    <property type="component" value="Unassembled WGS sequence"/>
</dbReference>
<name>A0A6A5SJR9_9PLEO</name>